<evidence type="ECO:0000256" key="4">
    <source>
        <dbReference type="ARBA" id="ARBA00022679"/>
    </source>
</evidence>
<dbReference type="EC" id="2.4.1.289" evidence="5"/>
<dbReference type="PANTHER" id="PTHR43179">
    <property type="entry name" value="RHAMNOSYLTRANSFERASE WBBL"/>
    <property type="match status" value="1"/>
</dbReference>
<protein>
    <submittedName>
        <fullName evidence="6">Glycosyltransferase family 2 protein</fullName>
    </submittedName>
    <submittedName>
        <fullName evidence="5">N-acetylglucosaminyl-diphospho-decaprenol L-rhamnosyltransferase</fullName>
        <ecNumber evidence="5">2.4.1.289</ecNumber>
    </submittedName>
</protein>
<dbReference type="Gene3D" id="3.90.550.10">
    <property type="entry name" value="Spore Coat Polysaccharide Biosynthesis Protein SpsA, Chain A"/>
    <property type="match status" value="1"/>
</dbReference>
<dbReference type="OrthoDB" id="9771846at2"/>
<keyword evidence="4 6" id="KW-0808">Transferase</keyword>
<keyword evidence="3 5" id="KW-0328">Glycosyltransferase</keyword>
<gene>
    <name evidence="5" type="ORF">BJ972_001199</name>
    <name evidence="6" type="ORF">ESP50_05335</name>
</gene>
<comment type="similarity">
    <text evidence="2">Belongs to the glycosyltransferase 2 family.</text>
</comment>
<dbReference type="PANTHER" id="PTHR43179:SF12">
    <property type="entry name" value="GALACTOFURANOSYLTRANSFERASE GLFT2"/>
    <property type="match status" value="1"/>
</dbReference>
<name>A0A4Q2M5E0_9MICO</name>
<evidence type="ECO:0000313" key="6">
    <source>
        <dbReference type="EMBL" id="RXZ87344.1"/>
    </source>
</evidence>
<evidence type="ECO:0000313" key="8">
    <source>
        <dbReference type="Proteomes" id="UP000581087"/>
    </source>
</evidence>
<evidence type="ECO:0000313" key="5">
    <source>
        <dbReference type="EMBL" id="NYD66680.1"/>
    </source>
</evidence>
<reference evidence="5 8" key="2">
    <citation type="submission" date="2020-07" db="EMBL/GenBank/DDBJ databases">
        <title>Sequencing the genomes of 1000 actinobacteria strains.</title>
        <authorList>
            <person name="Klenk H.-P."/>
        </authorList>
    </citation>
    <scope>NUCLEOTIDE SEQUENCE [LARGE SCALE GENOMIC DNA]</scope>
    <source>
        <strain evidence="5 8">DSM 23870</strain>
    </source>
</reference>
<dbReference type="EMBL" id="SDPM01000002">
    <property type="protein sequence ID" value="RXZ87344.1"/>
    <property type="molecule type" value="Genomic_DNA"/>
</dbReference>
<dbReference type="InterPro" id="IPR029044">
    <property type="entry name" value="Nucleotide-diphossugar_trans"/>
</dbReference>
<proteinExistence type="inferred from homology"/>
<keyword evidence="7" id="KW-1185">Reference proteome</keyword>
<dbReference type="SUPFAM" id="SSF53448">
    <property type="entry name" value="Nucleotide-diphospho-sugar transferases"/>
    <property type="match status" value="1"/>
</dbReference>
<dbReference type="GO" id="GO:0102096">
    <property type="term" value="F:decaprenyl-N-acetyl-alpha-D-glucosaminyl-pyrophosphate:dTDP-alpha-L-rhamnose rhamnosyltransferase activity"/>
    <property type="evidence" value="ECO:0007669"/>
    <property type="project" value="UniProtKB-EC"/>
</dbReference>
<evidence type="ECO:0000256" key="3">
    <source>
        <dbReference type="ARBA" id="ARBA00022676"/>
    </source>
</evidence>
<evidence type="ECO:0000256" key="1">
    <source>
        <dbReference type="ARBA" id="ARBA00004776"/>
    </source>
</evidence>
<dbReference type="EMBL" id="JACCBI010000001">
    <property type="protein sequence ID" value="NYD66680.1"/>
    <property type="molecule type" value="Genomic_DNA"/>
</dbReference>
<dbReference type="RefSeq" id="WP_129172918.1">
    <property type="nucleotide sequence ID" value="NZ_JACCBI010000001.1"/>
</dbReference>
<reference evidence="6 7" key="1">
    <citation type="submission" date="2019-01" db="EMBL/GenBank/DDBJ databases">
        <title>Agromyces.</title>
        <authorList>
            <person name="Li J."/>
        </authorList>
    </citation>
    <scope>NUCLEOTIDE SEQUENCE [LARGE SCALE GENOMIC DNA]</scope>
    <source>
        <strain evidence="6 7">DSM 23870</strain>
    </source>
</reference>
<organism evidence="6 7">
    <name type="scientific">Agromyces atrinae</name>
    <dbReference type="NCBI Taxonomy" id="592376"/>
    <lineage>
        <taxon>Bacteria</taxon>
        <taxon>Bacillati</taxon>
        <taxon>Actinomycetota</taxon>
        <taxon>Actinomycetes</taxon>
        <taxon>Micrococcales</taxon>
        <taxon>Microbacteriaceae</taxon>
        <taxon>Agromyces</taxon>
    </lineage>
</organism>
<sequence length="286" mass="30993">MTAYTALIIAYKRDDLIRDVLAALALQTVPPSRIVIVDNGGELGDAALGGDRPECPIDVVPRPDNPGYAAAVNEARPFVRADGATRLLVLTHDADFEPELAETLLEILDGDDTIGAAGPVLHRASNRDRLFSAGGRLSRGGRASHVVDAPASGTTPAVDWLDGAIVLYSVDALDEIEWLDERYFLYFEDVDTSWRLRRAGYASVVSGDTLAYQDPGAHPTYLGIRNMTLFAERSGIGSVPNALAVARRVAEESAVAILDRRRPPLRDAWRGWRDGRRGLSGKPPVR</sequence>
<dbReference type="Proteomes" id="UP000292686">
    <property type="component" value="Unassembled WGS sequence"/>
</dbReference>
<comment type="pathway">
    <text evidence="1">Cell wall biogenesis; cell wall polysaccharide biosynthesis.</text>
</comment>
<evidence type="ECO:0000256" key="2">
    <source>
        <dbReference type="ARBA" id="ARBA00006739"/>
    </source>
</evidence>
<dbReference type="Proteomes" id="UP000581087">
    <property type="component" value="Unassembled WGS sequence"/>
</dbReference>
<dbReference type="Pfam" id="PF13641">
    <property type="entry name" value="Glyco_tranf_2_3"/>
    <property type="match status" value="1"/>
</dbReference>
<evidence type="ECO:0000313" key="7">
    <source>
        <dbReference type="Proteomes" id="UP000292686"/>
    </source>
</evidence>
<comment type="caution">
    <text evidence="6">The sequence shown here is derived from an EMBL/GenBank/DDBJ whole genome shotgun (WGS) entry which is preliminary data.</text>
</comment>
<accession>A0A4Q2M5E0</accession>
<dbReference type="AlphaFoldDB" id="A0A4Q2M5E0"/>